<gene>
    <name evidence="1" type="ORF">CLV51_102839</name>
</gene>
<dbReference type="RefSeq" id="WP_158266990.1">
    <property type="nucleotide sequence ID" value="NZ_PYAW01000002.1"/>
</dbReference>
<name>A0A2P8HP27_CHINA</name>
<keyword evidence="2" id="KW-1185">Reference proteome</keyword>
<organism evidence="1 2">
    <name type="scientific">Chitinophaga niastensis</name>
    <dbReference type="NCBI Taxonomy" id="536980"/>
    <lineage>
        <taxon>Bacteria</taxon>
        <taxon>Pseudomonadati</taxon>
        <taxon>Bacteroidota</taxon>
        <taxon>Chitinophagia</taxon>
        <taxon>Chitinophagales</taxon>
        <taxon>Chitinophagaceae</taxon>
        <taxon>Chitinophaga</taxon>
    </lineage>
</organism>
<dbReference type="EMBL" id="PYAW01000002">
    <property type="protein sequence ID" value="PSL47979.1"/>
    <property type="molecule type" value="Genomic_DNA"/>
</dbReference>
<dbReference type="AlphaFoldDB" id="A0A2P8HP27"/>
<accession>A0A2P8HP27</accession>
<proteinExistence type="predicted"/>
<dbReference type="Proteomes" id="UP000240971">
    <property type="component" value="Unassembled WGS sequence"/>
</dbReference>
<evidence type="ECO:0000313" key="1">
    <source>
        <dbReference type="EMBL" id="PSL47979.1"/>
    </source>
</evidence>
<sequence>MENKKLEELLSSLESIAENQQGMLTGGFAAIQASSAVVTLAPPTNNCNGGNCAAHCGV</sequence>
<evidence type="ECO:0000313" key="2">
    <source>
        <dbReference type="Proteomes" id="UP000240971"/>
    </source>
</evidence>
<comment type="caution">
    <text evidence="1">The sequence shown here is derived from an EMBL/GenBank/DDBJ whole genome shotgun (WGS) entry which is preliminary data.</text>
</comment>
<protein>
    <submittedName>
        <fullName evidence="1">Uncharacterized protein</fullName>
    </submittedName>
</protein>
<reference evidence="1 2" key="1">
    <citation type="submission" date="2018-03" db="EMBL/GenBank/DDBJ databases">
        <title>Genomic Encyclopedia of Archaeal and Bacterial Type Strains, Phase II (KMG-II): from individual species to whole genera.</title>
        <authorList>
            <person name="Goeker M."/>
        </authorList>
    </citation>
    <scope>NUCLEOTIDE SEQUENCE [LARGE SCALE GENOMIC DNA]</scope>
    <source>
        <strain evidence="1 2">DSM 24859</strain>
    </source>
</reference>